<keyword evidence="4 6" id="KW-1133">Transmembrane helix</keyword>
<evidence type="ECO:0000313" key="9">
    <source>
        <dbReference type="Proteomes" id="UP000824049"/>
    </source>
</evidence>
<comment type="caution">
    <text evidence="8">The sequence shown here is derived from an EMBL/GenBank/DDBJ whole genome shotgun (WGS) entry which is preliminary data.</text>
</comment>
<feature type="transmembrane region" description="Helical" evidence="6">
    <location>
        <begin position="93"/>
        <end position="114"/>
    </location>
</feature>
<sequence>MSQKNKGILLIICSAFCFALMNMMVRFAGDLPSIEKSFFRNFVAVFFAFIALKRSHTPIRVPKGALKPLLLRSIFGTMGILCNYYAIDHLMLADASILNKLSPFFAILFSFILLKEKVHPFAAGCVITAFIGSLFIIKPGMGMFTTSLPAFIGLLGGLGAGIAYTYVRILGTHGVKGPFIVLFFSAFSCLVTLPYLIFDFHPMSFAQFGCLLLAGLFASGGQFTITAAYTYAPARDISIYDYSQIIFSTMLGFVFLGQIPDYLSFIGYGIIILSSLSMFLFQQKQKD</sequence>
<name>A0A9D2J8Z4_9FIRM</name>
<accession>A0A9D2J8Z4</accession>
<evidence type="ECO:0000259" key="7">
    <source>
        <dbReference type="Pfam" id="PF00892"/>
    </source>
</evidence>
<evidence type="ECO:0000256" key="2">
    <source>
        <dbReference type="ARBA" id="ARBA00007362"/>
    </source>
</evidence>
<keyword evidence="3 6" id="KW-0812">Transmembrane</keyword>
<protein>
    <submittedName>
        <fullName evidence="8">DMT family transporter</fullName>
    </submittedName>
</protein>
<comment type="similarity">
    <text evidence="2">Belongs to the EamA transporter family.</text>
</comment>
<evidence type="ECO:0000256" key="4">
    <source>
        <dbReference type="ARBA" id="ARBA00022989"/>
    </source>
</evidence>
<comment type="subcellular location">
    <subcellularLocation>
        <location evidence="1">Membrane</location>
        <topology evidence="1">Multi-pass membrane protein</topology>
    </subcellularLocation>
</comment>
<feature type="domain" description="EamA" evidence="7">
    <location>
        <begin position="152"/>
        <end position="278"/>
    </location>
</feature>
<feature type="transmembrane region" description="Helical" evidence="6">
    <location>
        <begin position="121"/>
        <end position="141"/>
    </location>
</feature>
<feature type="transmembrane region" description="Helical" evidence="6">
    <location>
        <begin position="179"/>
        <end position="198"/>
    </location>
</feature>
<feature type="domain" description="EamA" evidence="7">
    <location>
        <begin position="6"/>
        <end position="137"/>
    </location>
</feature>
<dbReference type="Proteomes" id="UP000824049">
    <property type="component" value="Unassembled WGS sequence"/>
</dbReference>
<feature type="transmembrane region" description="Helical" evidence="6">
    <location>
        <begin position="204"/>
        <end position="232"/>
    </location>
</feature>
<feature type="transmembrane region" description="Helical" evidence="6">
    <location>
        <begin position="262"/>
        <end position="281"/>
    </location>
</feature>
<feature type="transmembrane region" description="Helical" evidence="6">
    <location>
        <begin position="69"/>
        <end position="87"/>
    </location>
</feature>
<dbReference type="Pfam" id="PF00892">
    <property type="entry name" value="EamA"/>
    <property type="match status" value="2"/>
</dbReference>
<reference evidence="8" key="1">
    <citation type="journal article" date="2021" name="PeerJ">
        <title>Extensive microbial diversity within the chicken gut microbiome revealed by metagenomics and culture.</title>
        <authorList>
            <person name="Gilroy R."/>
            <person name="Ravi A."/>
            <person name="Getino M."/>
            <person name="Pursley I."/>
            <person name="Horton D.L."/>
            <person name="Alikhan N.F."/>
            <person name="Baker D."/>
            <person name="Gharbi K."/>
            <person name="Hall N."/>
            <person name="Watson M."/>
            <person name="Adriaenssens E.M."/>
            <person name="Foster-Nyarko E."/>
            <person name="Jarju S."/>
            <person name="Secka A."/>
            <person name="Antonio M."/>
            <person name="Oren A."/>
            <person name="Chaudhuri R.R."/>
            <person name="La Ragione R."/>
            <person name="Hildebrand F."/>
            <person name="Pallen M.J."/>
        </authorList>
    </citation>
    <scope>NUCLEOTIDE SEQUENCE</scope>
    <source>
        <strain evidence="8">CHK179-28034</strain>
    </source>
</reference>
<dbReference type="GO" id="GO:0016020">
    <property type="term" value="C:membrane"/>
    <property type="evidence" value="ECO:0007669"/>
    <property type="project" value="UniProtKB-SubCell"/>
</dbReference>
<evidence type="ECO:0000313" key="8">
    <source>
        <dbReference type="EMBL" id="HIZ40582.1"/>
    </source>
</evidence>
<dbReference type="InterPro" id="IPR037185">
    <property type="entry name" value="EmrE-like"/>
</dbReference>
<evidence type="ECO:0000256" key="3">
    <source>
        <dbReference type="ARBA" id="ARBA00022692"/>
    </source>
</evidence>
<dbReference type="PANTHER" id="PTHR22911">
    <property type="entry name" value="ACYL-MALONYL CONDENSING ENZYME-RELATED"/>
    <property type="match status" value="1"/>
</dbReference>
<feature type="transmembrane region" description="Helical" evidence="6">
    <location>
        <begin position="239"/>
        <end position="256"/>
    </location>
</feature>
<gene>
    <name evidence="8" type="ORF">H9968_11830</name>
</gene>
<dbReference type="PANTHER" id="PTHR22911:SF6">
    <property type="entry name" value="SOLUTE CARRIER FAMILY 35 MEMBER G1"/>
    <property type="match status" value="1"/>
</dbReference>
<evidence type="ECO:0000256" key="1">
    <source>
        <dbReference type="ARBA" id="ARBA00004141"/>
    </source>
</evidence>
<evidence type="ECO:0000256" key="5">
    <source>
        <dbReference type="ARBA" id="ARBA00023136"/>
    </source>
</evidence>
<evidence type="ECO:0000256" key="6">
    <source>
        <dbReference type="SAM" id="Phobius"/>
    </source>
</evidence>
<dbReference type="EMBL" id="DXBR01000107">
    <property type="protein sequence ID" value="HIZ40582.1"/>
    <property type="molecule type" value="Genomic_DNA"/>
</dbReference>
<feature type="transmembrane region" description="Helical" evidence="6">
    <location>
        <begin position="147"/>
        <end position="167"/>
    </location>
</feature>
<dbReference type="InterPro" id="IPR000620">
    <property type="entry name" value="EamA_dom"/>
</dbReference>
<proteinExistence type="inferred from homology"/>
<keyword evidence="5 6" id="KW-0472">Membrane</keyword>
<dbReference type="SUPFAM" id="SSF103481">
    <property type="entry name" value="Multidrug resistance efflux transporter EmrE"/>
    <property type="match status" value="2"/>
</dbReference>
<reference evidence="8" key="2">
    <citation type="submission" date="2021-04" db="EMBL/GenBank/DDBJ databases">
        <authorList>
            <person name="Gilroy R."/>
        </authorList>
    </citation>
    <scope>NUCLEOTIDE SEQUENCE</scope>
    <source>
        <strain evidence="8">CHK179-28034</strain>
    </source>
</reference>
<dbReference type="AlphaFoldDB" id="A0A9D2J8Z4"/>
<feature type="transmembrane region" description="Helical" evidence="6">
    <location>
        <begin position="38"/>
        <end position="57"/>
    </location>
</feature>
<organism evidence="8 9">
    <name type="scientific">Candidatus Anaerobutyricum stercoris</name>
    <dbReference type="NCBI Taxonomy" id="2838457"/>
    <lineage>
        <taxon>Bacteria</taxon>
        <taxon>Bacillati</taxon>
        <taxon>Bacillota</taxon>
        <taxon>Clostridia</taxon>
        <taxon>Lachnospirales</taxon>
        <taxon>Lachnospiraceae</taxon>
        <taxon>Anaerobutyricum</taxon>
    </lineage>
</organism>